<dbReference type="SMART" id="SM00344">
    <property type="entry name" value="HTH_ASNC"/>
    <property type="match status" value="2"/>
</dbReference>
<keyword evidence="7" id="KW-1185">Reference proteome</keyword>
<dbReference type="AlphaFoldDB" id="A0A931CQX3"/>
<feature type="domain" description="HTH asnC-type" evidence="5">
    <location>
        <begin position="11"/>
        <end position="48"/>
    </location>
</feature>
<dbReference type="Gene3D" id="3.30.70.920">
    <property type="match status" value="2"/>
</dbReference>
<evidence type="ECO:0000259" key="4">
    <source>
        <dbReference type="Pfam" id="PF01037"/>
    </source>
</evidence>
<evidence type="ECO:0000259" key="5">
    <source>
        <dbReference type="Pfam" id="PF13404"/>
    </source>
</evidence>
<dbReference type="Proteomes" id="UP000655366">
    <property type="component" value="Unassembled WGS sequence"/>
</dbReference>
<dbReference type="InterPro" id="IPR019888">
    <property type="entry name" value="Tscrpt_reg_AsnC-like"/>
</dbReference>
<dbReference type="Pfam" id="PF13404">
    <property type="entry name" value="HTH_AsnC-type"/>
    <property type="match status" value="1"/>
</dbReference>
<keyword evidence="2" id="KW-0238">DNA-binding</keyword>
<evidence type="ECO:0000256" key="2">
    <source>
        <dbReference type="ARBA" id="ARBA00023125"/>
    </source>
</evidence>
<comment type="caution">
    <text evidence="6">The sequence shown here is derived from an EMBL/GenBank/DDBJ whole genome shotgun (WGS) entry which is preliminary data.</text>
</comment>
<dbReference type="EMBL" id="JADNYM010000012">
    <property type="protein sequence ID" value="MBG0739849.1"/>
    <property type="molecule type" value="Genomic_DNA"/>
</dbReference>
<evidence type="ECO:0000313" key="7">
    <source>
        <dbReference type="Proteomes" id="UP000655366"/>
    </source>
</evidence>
<feature type="domain" description="Transcription regulator AsnC/Lrp ligand binding" evidence="4">
    <location>
        <begin position="80"/>
        <end position="141"/>
    </location>
</feature>
<dbReference type="GO" id="GO:0043565">
    <property type="term" value="F:sequence-specific DNA binding"/>
    <property type="evidence" value="ECO:0007669"/>
    <property type="project" value="InterPro"/>
</dbReference>
<dbReference type="PANTHER" id="PTHR30154">
    <property type="entry name" value="LEUCINE-RESPONSIVE REGULATORY PROTEIN"/>
    <property type="match status" value="1"/>
</dbReference>
<dbReference type="InterPro" id="IPR011008">
    <property type="entry name" value="Dimeric_a/b-barrel"/>
</dbReference>
<evidence type="ECO:0000256" key="3">
    <source>
        <dbReference type="ARBA" id="ARBA00023163"/>
    </source>
</evidence>
<gene>
    <name evidence="6" type="ORF">IV500_10675</name>
</gene>
<sequence>MERQTLLSEEDLALIHALQIAPRAGWVEVAAVLGVHPTSLAARWERLRASGLAWITGHRTGDPQTVSLAFIGVDCVMVDQSRVVEALCAVPEIITVEQTASSHALMLTVVTESMAQLSTEVIPSIRAIHGVLGYETSLCTRQHQNGSSWRLNVLSRAQQQKMQSLARIDYSDGQLPQSHLDLLPFLAADGRVTAAQIARALGRTAATAQRQLNRVLASHILSLRCEIAQSLSGLPVTCQWFVKVPPGQHEAAAATLRRLRNVRFSASTTGQSNFTVIMWLNSVADVMDVELTLQQNIPGIELRDSVVMLACTKRVGWMLRPDGTAAAVVGGAEPR</sequence>
<protein>
    <submittedName>
        <fullName evidence="6">AsnC family transcriptional regulator</fullName>
    </submittedName>
</protein>
<dbReference type="GO" id="GO:0043200">
    <property type="term" value="P:response to amino acid"/>
    <property type="evidence" value="ECO:0007669"/>
    <property type="project" value="TreeGrafter"/>
</dbReference>
<evidence type="ECO:0000256" key="1">
    <source>
        <dbReference type="ARBA" id="ARBA00023015"/>
    </source>
</evidence>
<dbReference type="InterPro" id="IPR036388">
    <property type="entry name" value="WH-like_DNA-bd_sf"/>
</dbReference>
<accession>A0A931CQX3</accession>
<name>A0A931CQX3_9MICC</name>
<dbReference type="Pfam" id="PF01037">
    <property type="entry name" value="AsnC_trans_reg"/>
    <property type="match status" value="1"/>
</dbReference>
<dbReference type="InterPro" id="IPR000485">
    <property type="entry name" value="AsnC-type_HTH_dom"/>
</dbReference>
<reference evidence="6 7" key="1">
    <citation type="submission" date="2020-11" db="EMBL/GenBank/DDBJ databases">
        <title>Arthrobacter antarcticus sp. nov., isolated from Antarctic Soil.</title>
        <authorList>
            <person name="Li J."/>
        </authorList>
    </citation>
    <scope>NUCLEOTIDE SEQUENCE [LARGE SCALE GENOMIC DNA]</scope>
    <source>
        <strain evidence="6 7">Z1-20</strain>
    </source>
</reference>
<dbReference type="PANTHER" id="PTHR30154:SF34">
    <property type="entry name" value="TRANSCRIPTIONAL REGULATOR AZLB"/>
    <property type="match status" value="1"/>
</dbReference>
<dbReference type="Gene3D" id="1.10.10.10">
    <property type="entry name" value="Winged helix-like DNA-binding domain superfamily/Winged helix DNA-binding domain"/>
    <property type="match status" value="1"/>
</dbReference>
<proteinExistence type="predicted"/>
<keyword evidence="3" id="KW-0804">Transcription</keyword>
<keyword evidence="1" id="KW-0805">Transcription regulation</keyword>
<dbReference type="SUPFAM" id="SSF54909">
    <property type="entry name" value="Dimeric alpha+beta barrel"/>
    <property type="match status" value="2"/>
</dbReference>
<dbReference type="InterPro" id="IPR019887">
    <property type="entry name" value="Tscrpt_reg_AsnC/Lrp_C"/>
</dbReference>
<organism evidence="6 7">
    <name type="scientific">Arthrobacter terrae</name>
    <dbReference type="NCBI Taxonomy" id="2935737"/>
    <lineage>
        <taxon>Bacteria</taxon>
        <taxon>Bacillati</taxon>
        <taxon>Actinomycetota</taxon>
        <taxon>Actinomycetes</taxon>
        <taxon>Micrococcales</taxon>
        <taxon>Micrococcaceae</taxon>
        <taxon>Arthrobacter</taxon>
    </lineage>
</organism>
<dbReference type="GO" id="GO:0005829">
    <property type="term" value="C:cytosol"/>
    <property type="evidence" value="ECO:0007669"/>
    <property type="project" value="TreeGrafter"/>
</dbReference>
<evidence type="ECO:0000313" key="6">
    <source>
        <dbReference type="EMBL" id="MBG0739849.1"/>
    </source>
</evidence>
<dbReference type="RefSeq" id="WP_196396794.1">
    <property type="nucleotide sequence ID" value="NZ_JADNYM010000012.1"/>
</dbReference>